<evidence type="ECO:0000259" key="12">
    <source>
        <dbReference type="PROSITE" id="PS51157"/>
    </source>
</evidence>
<dbReference type="Pfam" id="PF22960">
    <property type="entry name" value="WHD_UBR1"/>
    <property type="match status" value="1"/>
</dbReference>
<proteinExistence type="inferred from homology"/>
<evidence type="ECO:0000256" key="2">
    <source>
        <dbReference type="ARBA" id="ARBA00004906"/>
    </source>
</evidence>
<keyword evidence="3 10" id="KW-0808">Transferase</keyword>
<dbReference type="FunFam" id="2.10.110.30:FF:000001">
    <property type="entry name" value="E3 ubiquitin-protein ligase UBR2 isoform 1"/>
    <property type="match status" value="1"/>
</dbReference>
<feature type="zinc finger region" description="UBR-type" evidence="9">
    <location>
        <begin position="101"/>
        <end position="172"/>
    </location>
</feature>
<feature type="region of interest" description="Disordered" evidence="11">
    <location>
        <begin position="982"/>
        <end position="1003"/>
    </location>
</feature>
<dbReference type="Gene3D" id="3.30.1390.10">
    <property type="match status" value="1"/>
</dbReference>
<dbReference type="EC" id="2.3.2.27" evidence="10"/>
<organism evidence="13 14">
    <name type="scientific">Pseudolycoriella hygida</name>
    <dbReference type="NCBI Taxonomy" id="35572"/>
    <lineage>
        <taxon>Eukaryota</taxon>
        <taxon>Metazoa</taxon>
        <taxon>Ecdysozoa</taxon>
        <taxon>Arthropoda</taxon>
        <taxon>Hexapoda</taxon>
        <taxon>Insecta</taxon>
        <taxon>Pterygota</taxon>
        <taxon>Neoptera</taxon>
        <taxon>Endopterygota</taxon>
        <taxon>Diptera</taxon>
        <taxon>Nematocera</taxon>
        <taxon>Sciaroidea</taxon>
        <taxon>Sciaridae</taxon>
        <taxon>Pseudolycoriella</taxon>
    </lineage>
</organism>
<dbReference type="PROSITE" id="PS51157">
    <property type="entry name" value="ZF_UBR"/>
    <property type="match status" value="1"/>
</dbReference>
<dbReference type="SMART" id="SM00396">
    <property type="entry name" value="ZnF_UBR1"/>
    <property type="match status" value="1"/>
</dbReference>
<dbReference type="EMBL" id="WJQU01000003">
    <property type="protein sequence ID" value="KAJ6638855.1"/>
    <property type="molecule type" value="Genomic_DNA"/>
</dbReference>
<protein>
    <recommendedName>
        <fullName evidence="10">E3 ubiquitin-protein ligase</fullName>
        <ecNumber evidence="10">2.3.2.27</ecNumber>
    </recommendedName>
</protein>
<dbReference type="SUPFAM" id="SSF46785">
    <property type="entry name" value="Winged helix' DNA-binding domain"/>
    <property type="match status" value="1"/>
</dbReference>
<dbReference type="GO" id="GO:0016567">
    <property type="term" value="P:protein ubiquitination"/>
    <property type="evidence" value="ECO:0007669"/>
    <property type="project" value="UniProtKB-UniRule"/>
</dbReference>
<feature type="domain" description="UBR-type" evidence="12">
    <location>
        <begin position="101"/>
        <end position="172"/>
    </location>
</feature>
<dbReference type="InterPro" id="IPR003126">
    <property type="entry name" value="Znf_UBR"/>
</dbReference>
<keyword evidence="5 10" id="KW-0863">Zinc-finger</keyword>
<dbReference type="GO" id="GO:0008270">
    <property type="term" value="F:zinc ion binding"/>
    <property type="evidence" value="ECO:0007669"/>
    <property type="project" value="UniProtKB-UniRule"/>
</dbReference>
<dbReference type="Pfam" id="PF02617">
    <property type="entry name" value="ClpS"/>
    <property type="match status" value="1"/>
</dbReference>
<comment type="pathway">
    <text evidence="2 10">Protein modification; protein ubiquitination.</text>
</comment>
<dbReference type="Pfam" id="PF02207">
    <property type="entry name" value="zf-UBR"/>
    <property type="match status" value="1"/>
</dbReference>
<dbReference type="InterPro" id="IPR039164">
    <property type="entry name" value="UBR1-like"/>
</dbReference>
<keyword evidence="7 10" id="KW-0862">Zinc</keyword>
<dbReference type="GO" id="GO:0061630">
    <property type="term" value="F:ubiquitin protein ligase activity"/>
    <property type="evidence" value="ECO:0007669"/>
    <property type="project" value="UniProtKB-UniRule"/>
</dbReference>
<dbReference type="PANTHER" id="PTHR21497">
    <property type="entry name" value="UBIQUITIN LIGASE E3 ALPHA-RELATED"/>
    <property type="match status" value="1"/>
</dbReference>
<comment type="caution">
    <text evidence="13">The sequence shown here is derived from an EMBL/GenBank/DDBJ whole genome shotgun (WGS) entry which is preliminary data.</text>
</comment>
<dbReference type="InterPro" id="IPR014719">
    <property type="entry name" value="Ribosomal_bL12_C/ClpS-like"/>
</dbReference>
<dbReference type="Gene3D" id="1.10.10.2670">
    <property type="entry name" value="E3 ubiquitin-protein ligase"/>
    <property type="match status" value="1"/>
</dbReference>
<evidence type="ECO:0000313" key="13">
    <source>
        <dbReference type="EMBL" id="KAJ6638855.1"/>
    </source>
</evidence>
<reference evidence="13" key="1">
    <citation type="submission" date="2022-07" db="EMBL/GenBank/DDBJ databases">
        <authorList>
            <person name="Trinca V."/>
            <person name="Uliana J.V.C."/>
            <person name="Torres T.T."/>
            <person name="Ward R.J."/>
            <person name="Monesi N."/>
        </authorList>
    </citation>
    <scope>NUCLEOTIDE SEQUENCE</scope>
    <source>
        <strain evidence="13">HSMRA1968</strain>
        <tissue evidence="13">Whole embryos</tissue>
    </source>
</reference>
<dbReference type="InterPro" id="IPR042065">
    <property type="entry name" value="E3_ELL-like"/>
</dbReference>
<evidence type="ECO:0000256" key="10">
    <source>
        <dbReference type="RuleBase" id="RU366018"/>
    </source>
</evidence>
<dbReference type="InterPro" id="IPR036390">
    <property type="entry name" value="WH_DNA-bd_sf"/>
</dbReference>
<evidence type="ECO:0000256" key="1">
    <source>
        <dbReference type="ARBA" id="ARBA00000900"/>
    </source>
</evidence>
<dbReference type="Pfam" id="PF18995">
    <property type="entry name" value="PRT6_C"/>
    <property type="match status" value="1"/>
</dbReference>
<feature type="compositionally biased region" description="Acidic residues" evidence="11">
    <location>
        <begin position="986"/>
        <end position="995"/>
    </location>
</feature>
<dbReference type="InterPro" id="IPR055194">
    <property type="entry name" value="UBR1-like_WH"/>
</dbReference>
<sequence length="1751" mass="200207">MIGLQEFEGTSIEPIEKPLKKWKTKFEGNNLTAQDFIQYFQTASPSFFTIDQAADFSDLGRCSFDEQAAKCAIIDEIEEFICGDNPQTVLEKLRLEGNVSSVCGQIFKVGEPTYSCRECGMDQTCVLCVNCFKQSAHRNHKYKMGTSGGGGCCDCGDVEAWKRDPYCDEHNIKEKKIESSIITERMRERCNIVFDAIMNYCVRSLEIESDASMRCLEGLNEEDFYCTVLYNDETHTFEQVIQTLTRIVGCSQKEAVEYVSSIDREGRAVVKCATFQSCIKLKQDIEKQTMRTPVITKSTALKVAVLHKKAVAYQQFALQLLSWFQDFLSRHAVFRKIFSQVATQNTSYNLNHILLNDFKLWKTARASWHRLLISGMLMEYENKKALAVLFTKLYPTLMQDFIRDDHEHSFSVVSLSVQIFTVPTIAQHLIAYESAFFKLMHTFYSESIEKYVKKKILQFAKNTANLNVFKRAAYTLFDLKYLLSFKPDVWTDDLRKNFLHGFQILLKLLKEMQGMDSVHRQTGQHMEYEPEWESAFNLHIKLAHVITLILDWCSTDKVVLVKVYRMVLASLCESEFIVSQATREVKELADHSAACLMYDVSAKHVSIHLPLSRFFAGLYLHLEKFGLNYDLGMSQGSSKPTPDLIIEPVLCTQTMIAQVHSGLWRRNGYSLLNQLYFYRNVRCRAEMLDRDIVVLQIGASLIESNEFLIHVINKFNLISWAASDFEVTSLINPEEDSIRQVINMVDEMLELLIVIIGERYVPGIGVVSDVDKLKKEIIQQLCIKPFSHSELSKTLPESQHENGMESVIDLVAVFKKPTQSDKKGVYELKPEFFDDYNMYYYHYTKEEKSKSEEAQRKRRKDKNDLVCCPPPMLPQLTMSFSLLANLLQCDVMLLIMQTVLKRALDLKARSFSDSHLQKVLHLIGYAVQEQKTGYYPFFTFYDRASKWNILQLMEELVSSVRVEAHRDLLIWAVKAYKDLQPRDSTGDEMESEEVIEPSMSAAEVEKAEKEERAKLAAECRAKIMAQMASAQRNFMTTNAELFESTSTTAANRQSSMEWLTESSTYDLNIACLGANQKQQVVDDQHFTCILCSEESVVSKGGPCMVYSAFIQQSNVLHLDKTNSPSPHCGSCGHVMHATCWKEYFDNEVLKENRRPNRNRSPGSFIIDKKEFLCPLCRCLSNAVLPITPALCRFNNPPIEDVQDYTSFEEWLAFMKSYNAVLHTVDDHMLQNSLDHIEHMPSVIPIIESTTTVEKFSRICRPLKRALISADLKNLLDEFINSVRRVSPYPFSTVSCEPYIATWLSCLYTIESLEMYLRAINKPLKGQMSIRHISCLSGLIRVCGLLSTCISHENAATLISQLRSMLDSIFDNQSPSSVNEWNIFQMLVSLVFITPSVIYAKTDECSVPSGSMFEFYYLKLMFLANMTKIFLLMKLDAHVLEAGSTTSNEFMDVDSDAYDGDEQIESPLIDFYVKYNCFQRDIVSKPVQGTRKLRDAILENIKSESSIFLRCSCLLFHFMTDVELPDQFASVYGDTFEVMCEYLGLSTDIESYFSNNEAYSYMSNLATHKDMDKVAKGLRDNSNDLTIYPCVPKVKRFIELPDDYSDLINSVSSFTCPNNDRDDTRNPSMCLVCGDILCSMTYCCQKEIINNQTVGACTYHAHECGAGVGIFLRIRDCEIVLLGLSKGSLMSAPYLDEYGETDQGLRRGNPLHLCKERLHKLHMMWLGHSLHEEIARTTEITNSLIATQWHNM</sequence>
<evidence type="ECO:0000256" key="9">
    <source>
        <dbReference type="PROSITE-ProRule" id="PRU00508"/>
    </source>
</evidence>
<keyword evidence="4 10" id="KW-0479">Metal-binding</keyword>
<evidence type="ECO:0000256" key="8">
    <source>
        <dbReference type="ARBA" id="ARBA00046341"/>
    </source>
</evidence>
<evidence type="ECO:0000256" key="4">
    <source>
        <dbReference type="ARBA" id="ARBA00022723"/>
    </source>
</evidence>
<evidence type="ECO:0000256" key="5">
    <source>
        <dbReference type="ARBA" id="ARBA00022771"/>
    </source>
</evidence>
<evidence type="ECO:0000256" key="3">
    <source>
        <dbReference type="ARBA" id="ARBA00022679"/>
    </source>
</evidence>
<evidence type="ECO:0000256" key="6">
    <source>
        <dbReference type="ARBA" id="ARBA00022786"/>
    </source>
</evidence>
<dbReference type="Gene3D" id="2.10.110.30">
    <property type="match status" value="1"/>
</dbReference>
<comment type="function">
    <text evidence="10">Ubiquitin ligase protein which is a component of the N-end rule pathway. Recognizes and binds to proteins bearing specific N-terminal residues that are destabilizing according to the N-end rule, leading to their ubiquitination and subsequent degradation.</text>
</comment>
<dbReference type="SUPFAM" id="SSF54736">
    <property type="entry name" value="ClpS-like"/>
    <property type="match status" value="1"/>
</dbReference>
<dbReference type="GO" id="GO:0000151">
    <property type="term" value="C:ubiquitin ligase complex"/>
    <property type="evidence" value="ECO:0007669"/>
    <property type="project" value="TreeGrafter"/>
</dbReference>
<dbReference type="GO" id="GO:0005737">
    <property type="term" value="C:cytoplasm"/>
    <property type="evidence" value="ECO:0007669"/>
    <property type="project" value="TreeGrafter"/>
</dbReference>
<dbReference type="InterPro" id="IPR003769">
    <property type="entry name" value="ClpS_core"/>
</dbReference>
<name>A0A9Q0MXH4_9DIPT</name>
<dbReference type="InterPro" id="IPR044046">
    <property type="entry name" value="E3_ligase_UBR-like_C"/>
</dbReference>
<accession>A0A9Q0MXH4</accession>
<gene>
    <name evidence="13" type="primary">Ubr1</name>
    <name evidence="13" type="ORF">Bhyg_11593</name>
</gene>
<evidence type="ECO:0000256" key="11">
    <source>
        <dbReference type="SAM" id="MobiDB-lite"/>
    </source>
</evidence>
<dbReference type="Proteomes" id="UP001151699">
    <property type="component" value="Chromosome X"/>
</dbReference>
<dbReference type="GO" id="GO:0071596">
    <property type="term" value="P:ubiquitin-dependent protein catabolic process via the N-end rule pathway"/>
    <property type="evidence" value="ECO:0007669"/>
    <property type="project" value="UniProtKB-UniRule"/>
</dbReference>
<comment type="catalytic activity">
    <reaction evidence="1 10">
        <text>S-ubiquitinyl-[E2 ubiquitin-conjugating enzyme]-L-cysteine + [acceptor protein]-L-lysine = [E2 ubiquitin-conjugating enzyme]-L-cysteine + N(6)-ubiquitinyl-[acceptor protein]-L-lysine.</text>
        <dbReference type="EC" id="2.3.2.27"/>
    </reaction>
</comment>
<dbReference type="OrthoDB" id="26387at2759"/>
<dbReference type="PANTHER" id="PTHR21497:SF24">
    <property type="entry name" value="E3 UBIQUITIN-PROTEIN LIGASE UBR1"/>
    <property type="match status" value="1"/>
</dbReference>
<keyword evidence="14" id="KW-1185">Reference proteome</keyword>
<comment type="similarity">
    <text evidence="8 10">Belongs to the E3 ubiquitin-protein ligase UBR1-like family.</text>
</comment>
<evidence type="ECO:0000313" key="14">
    <source>
        <dbReference type="Proteomes" id="UP001151699"/>
    </source>
</evidence>
<keyword evidence="6 10" id="KW-0833">Ubl conjugation pathway</keyword>
<evidence type="ECO:0000256" key="7">
    <source>
        <dbReference type="ARBA" id="ARBA00022833"/>
    </source>
</evidence>